<organism evidence="14 15">
    <name type="scientific">Hemibagrus guttatus</name>
    <dbReference type="NCBI Taxonomy" id="175788"/>
    <lineage>
        <taxon>Eukaryota</taxon>
        <taxon>Metazoa</taxon>
        <taxon>Chordata</taxon>
        <taxon>Craniata</taxon>
        <taxon>Vertebrata</taxon>
        <taxon>Euteleostomi</taxon>
        <taxon>Actinopterygii</taxon>
        <taxon>Neopterygii</taxon>
        <taxon>Teleostei</taxon>
        <taxon>Ostariophysi</taxon>
        <taxon>Siluriformes</taxon>
        <taxon>Bagridae</taxon>
        <taxon>Hemibagrus</taxon>
    </lineage>
</organism>
<evidence type="ECO:0000256" key="7">
    <source>
        <dbReference type="ARBA" id="ARBA00022691"/>
    </source>
</evidence>
<feature type="compositionally biased region" description="Basic and acidic residues" evidence="12">
    <location>
        <begin position="271"/>
        <end position="288"/>
    </location>
</feature>
<comment type="caution">
    <text evidence="14">The sequence shown here is derived from an EMBL/GenBank/DDBJ whole genome shotgun (WGS) entry which is preliminary data.</text>
</comment>
<gene>
    <name evidence="14" type="ORF">QTP70_027249</name>
</gene>
<feature type="compositionally biased region" description="Basic and acidic residues" evidence="12">
    <location>
        <begin position="958"/>
        <end position="971"/>
    </location>
</feature>
<feature type="region of interest" description="Disordered" evidence="12">
    <location>
        <begin position="619"/>
        <end position="665"/>
    </location>
</feature>
<feature type="compositionally biased region" description="Basic and acidic residues" evidence="12">
    <location>
        <begin position="690"/>
        <end position="703"/>
    </location>
</feature>
<evidence type="ECO:0000256" key="2">
    <source>
        <dbReference type="ARBA" id="ARBA00004155"/>
    </source>
</evidence>
<dbReference type="GO" id="GO:0031902">
    <property type="term" value="C:late endosome membrane"/>
    <property type="evidence" value="ECO:0007669"/>
    <property type="project" value="UniProtKB-SubCell"/>
</dbReference>
<feature type="region of interest" description="Disordered" evidence="12">
    <location>
        <begin position="1350"/>
        <end position="1381"/>
    </location>
</feature>
<dbReference type="NCBIfam" id="NF037982">
    <property type="entry name" value="Nramp_1"/>
    <property type="match status" value="1"/>
</dbReference>
<comment type="similarity">
    <text evidence="3">Belongs to the NRAMP family.</text>
</comment>
<feature type="transmembrane region" description="Helical" evidence="13">
    <location>
        <begin position="1662"/>
        <end position="1679"/>
    </location>
</feature>
<evidence type="ECO:0000256" key="1">
    <source>
        <dbReference type="ARBA" id="ARBA00004107"/>
    </source>
</evidence>
<feature type="transmembrane region" description="Helical" evidence="13">
    <location>
        <begin position="1808"/>
        <end position="1834"/>
    </location>
</feature>
<dbReference type="PRINTS" id="PR00447">
    <property type="entry name" value="NATRESASSCMP"/>
</dbReference>
<evidence type="ECO:0008006" key="16">
    <source>
        <dbReference type="Google" id="ProtNLM"/>
    </source>
</evidence>
<dbReference type="GO" id="GO:0005765">
    <property type="term" value="C:lysosomal membrane"/>
    <property type="evidence" value="ECO:0007669"/>
    <property type="project" value="UniProtKB-SubCell"/>
</dbReference>
<feature type="transmembrane region" description="Helical" evidence="13">
    <location>
        <begin position="1926"/>
        <end position="1951"/>
    </location>
</feature>
<dbReference type="InterPro" id="IPR029063">
    <property type="entry name" value="SAM-dependent_MTases_sf"/>
</dbReference>
<dbReference type="GO" id="GO:0032259">
    <property type="term" value="P:methylation"/>
    <property type="evidence" value="ECO:0007669"/>
    <property type="project" value="UniProtKB-KW"/>
</dbReference>
<feature type="compositionally biased region" description="Polar residues" evidence="12">
    <location>
        <begin position="395"/>
        <end position="405"/>
    </location>
</feature>
<evidence type="ECO:0000256" key="13">
    <source>
        <dbReference type="SAM" id="Phobius"/>
    </source>
</evidence>
<dbReference type="GO" id="GO:0008168">
    <property type="term" value="F:methyltransferase activity"/>
    <property type="evidence" value="ECO:0007669"/>
    <property type="project" value="UniProtKB-KW"/>
</dbReference>
<feature type="compositionally biased region" description="Low complexity" evidence="12">
    <location>
        <begin position="1286"/>
        <end position="1308"/>
    </location>
</feature>
<evidence type="ECO:0000256" key="10">
    <source>
        <dbReference type="ARBA" id="ARBA00023136"/>
    </source>
</evidence>
<keyword evidence="5" id="KW-0410">Iron transport</keyword>
<keyword evidence="8 13" id="KW-0812">Transmembrane</keyword>
<evidence type="ECO:0000256" key="11">
    <source>
        <dbReference type="ARBA" id="ARBA00023228"/>
    </source>
</evidence>
<evidence type="ECO:0000256" key="3">
    <source>
        <dbReference type="ARBA" id="ARBA00006670"/>
    </source>
</evidence>
<feature type="region of interest" description="Disordered" evidence="12">
    <location>
        <begin position="1251"/>
        <end position="1308"/>
    </location>
</feature>
<dbReference type="GO" id="GO:0005381">
    <property type="term" value="F:iron ion transmembrane transporter activity"/>
    <property type="evidence" value="ECO:0007669"/>
    <property type="project" value="TreeGrafter"/>
</dbReference>
<feature type="transmembrane region" description="Helical" evidence="13">
    <location>
        <begin position="1632"/>
        <end position="1650"/>
    </location>
</feature>
<feature type="region of interest" description="Disordered" evidence="12">
    <location>
        <begin position="686"/>
        <end position="705"/>
    </location>
</feature>
<dbReference type="GO" id="GO:0005384">
    <property type="term" value="F:manganese ion transmembrane transporter activity"/>
    <property type="evidence" value="ECO:0007669"/>
    <property type="project" value="TreeGrafter"/>
</dbReference>
<feature type="compositionally biased region" description="Basic and acidic residues" evidence="12">
    <location>
        <begin position="1369"/>
        <end position="1381"/>
    </location>
</feature>
<feature type="compositionally biased region" description="Polar residues" evidence="12">
    <location>
        <begin position="933"/>
        <end position="951"/>
    </location>
</feature>
<feature type="region of interest" description="Disordered" evidence="12">
    <location>
        <begin position="734"/>
        <end position="767"/>
    </location>
</feature>
<feature type="compositionally biased region" description="Pro residues" evidence="12">
    <location>
        <begin position="408"/>
        <end position="417"/>
    </location>
</feature>
<feature type="compositionally biased region" description="Basic and acidic residues" evidence="12">
    <location>
        <begin position="619"/>
        <end position="632"/>
    </location>
</feature>
<dbReference type="Proteomes" id="UP001274896">
    <property type="component" value="Unassembled WGS sequence"/>
</dbReference>
<keyword evidence="4" id="KW-0813">Transport</keyword>
<feature type="compositionally biased region" description="Polar residues" evidence="12">
    <location>
        <begin position="468"/>
        <end position="496"/>
    </location>
</feature>
<feature type="region of interest" description="Disordered" evidence="12">
    <location>
        <begin position="920"/>
        <end position="1001"/>
    </location>
</feature>
<feature type="compositionally biased region" description="Low complexity" evidence="12">
    <location>
        <begin position="350"/>
        <end position="361"/>
    </location>
</feature>
<dbReference type="CDD" id="cd02440">
    <property type="entry name" value="AdoMet_MTases"/>
    <property type="match status" value="1"/>
</dbReference>
<evidence type="ECO:0000256" key="12">
    <source>
        <dbReference type="SAM" id="MobiDB-lite"/>
    </source>
</evidence>
<keyword evidence="5" id="KW-0406">Ion transport</keyword>
<keyword evidence="10 13" id="KW-0472">Membrane</keyword>
<keyword evidence="11" id="KW-0458">Lysosome</keyword>
<feature type="compositionally biased region" description="Basic and acidic residues" evidence="12">
    <location>
        <begin position="1448"/>
        <end position="1466"/>
    </location>
</feature>
<proteinExistence type="inferred from homology"/>
<feature type="region of interest" description="Disordered" evidence="12">
    <location>
        <begin position="269"/>
        <end position="296"/>
    </location>
</feature>
<feature type="transmembrane region" description="Helical" evidence="13">
    <location>
        <begin position="1957"/>
        <end position="1979"/>
    </location>
</feature>
<feature type="compositionally biased region" description="Low complexity" evidence="12">
    <location>
        <begin position="1262"/>
        <end position="1273"/>
    </location>
</feature>
<name>A0AAE0Q3C2_9TELE</name>
<keyword evidence="6" id="KW-0489">Methyltransferase</keyword>
<feature type="transmembrane region" description="Helical" evidence="13">
    <location>
        <begin position="1708"/>
        <end position="1727"/>
    </location>
</feature>
<dbReference type="PANTHER" id="PTHR11706:SF33">
    <property type="entry name" value="NATURAL RESISTANCE-ASSOCIATED MACROPHAGE PROTEIN 2"/>
    <property type="match status" value="1"/>
</dbReference>
<feature type="compositionally biased region" description="Basic and acidic residues" evidence="12">
    <location>
        <begin position="747"/>
        <end position="767"/>
    </location>
</feature>
<feature type="non-terminal residue" evidence="14">
    <location>
        <position position="2012"/>
    </location>
</feature>
<evidence type="ECO:0000256" key="6">
    <source>
        <dbReference type="ARBA" id="ARBA00022603"/>
    </source>
</evidence>
<protein>
    <recommendedName>
        <fullName evidence="16">Solute carrier family 11 member 2</fullName>
    </recommendedName>
</protein>
<keyword evidence="7" id="KW-0949">S-adenosyl-L-methionine</keyword>
<feature type="transmembrane region" description="Helical" evidence="13">
    <location>
        <begin position="1600"/>
        <end position="1626"/>
    </location>
</feature>
<dbReference type="InterPro" id="IPR026500">
    <property type="entry name" value="Dendrin"/>
</dbReference>
<keyword evidence="6" id="KW-0808">Transferase</keyword>
<feature type="region of interest" description="Disordered" evidence="12">
    <location>
        <begin position="1159"/>
        <end position="1179"/>
    </location>
</feature>
<feature type="transmembrane region" description="Helical" evidence="13">
    <location>
        <begin position="1556"/>
        <end position="1575"/>
    </location>
</feature>
<dbReference type="Pfam" id="PF10294">
    <property type="entry name" value="Methyltransf_16"/>
    <property type="match status" value="1"/>
</dbReference>
<evidence type="ECO:0000313" key="14">
    <source>
        <dbReference type="EMBL" id="KAK3512839.1"/>
    </source>
</evidence>
<accession>A0AAE0Q3C2</accession>
<dbReference type="Pfam" id="PF01566">
    <property type="entry name" value="Nramp"/>
    <property type="match status" value="1"/>
</dbReference>
<dbReference type="EMBL" id="JAUCMX010000023">
    <property type="protein sequence ID" value="KAK3512839.1"/>
    <property type="molecule type" value="Genomic_DNA"/>
</dbReference>
<feature type="compositionally biased region" description="Basic and acidic residues" evidence="12">
    <location>
        <begin position="1163"/>
        <end position="1178"/>
    </location>
</feature>
<feature type="transmembrane region" description="Helical" evidence="13">
    <location>
        <begin position="1861"/>
        <end position="1881"/>
    </location>
</feature>
<evidence type="ECO:0000256" key="8">
    <source>
        <dbReference type="ARBA" id="ARBA00022692"/>
    </source>
</evidence>
<keyword evidence="15" id="KW-1185">Reference proteome</keyword>
<evidence type="ECO:0000313" key="15">
    <source>
        <dbReference type="Proteomes" id="UP001274896"/>
    </source>
</evidence>
<dbReference type="InterPro" id="IPR001046">
    <property type="entry name" value="NRAMP_fam"/>
</dbReference>
<dbReference type="Pfam" id="PF15498">
    <property type="entry name" value="Dendrin"/>
    <property type="match status" value="1"/>
</dbReference>
<dbReference type="NCBIfam" id="TIGR01197">
    <property type="entry name" value="nramp"/>
    <property type="match status" value="1"/>
</dbReference>
<sequence length="2012" mass="225730">SGSSMDKDQVFPDEDHLFKESFSANKTYTFFGQQFIIKEVFGGNLGVAASVWDAGIQMCEFLERERVEVCEKRVLELGAGSGLVSILAARLGACVTVTDLPQVLPHTIRNINSNMPLTGWPSEPPAVLPLLWGRDLERFSSQWDLVLGSDIVYIPETFPLLLHTLVHLSKSGAVVYLSSKMRREHGAHEFYHTLLPQSFHVELVHRDAKKNINIYRAMLIRTQEPHIREPITRATAGSRTIKNRVNWTPEFGLCSEYTGHEMEKQSALMKRQSERREKEMVQSEDSRNHWQPSSTHYRTERDEDVFRAKSYGELEEWARRWCYNHSLLRRRRLQGEMWSEIQNTLKTERTSASTSRSFSTEPGVNISENKSHQLPPPYSSVKHETSGKMLKEQAQRTGLSSGWNQPPNYTPPPPYTSPPNTHTLTGTLEPHGAFPCLRTEYRSGGGPHDPIQIDHCSVSSSDRRGHLQFSSGDRTPGTLSSPGSGRTQHQQELWSSVHQQVNQQVFTPQSSGHEEKYQTSYSDITLTKPRRRRRSEGTVFCLVSHMGKFTGLSDEPLKCQTVRLLKSSTFAENQLADEADSLGTFTQNATLKEEPREEHQDQRDQNVRIHKLVKELRNEREELRKRSTEKRSAIGLNKNKHEDTDSNKEKDHVTPAVSSKSSTLEVPHHQTILRFPLWMEPKCSKNKTNRSREVQYEQSEPRKNTMNNEKTGLVAIDATCVVIKVEFLEPPEKEHVQYMSSCPTDPSKQRSDSIQDHETTEQATDRRSEVKIINQTKQRSSEIQAKHEMLKERAERILGIVLQDSFNEAYITQKENSRIQQVHDASEGTDDHESESLLKAECENVEIPKTATPNEEAALSSMSEAEAMLESSEVTHRDDENIRTGHEVMALMSMKQDGELKSGDRKFILDEKIPRVIGIKENQVKDSAEGSPSGETMQNLNQSLQRNSSETFSHKSKRSEDDLVHETDKRRVLLSRSLKNASEPFSQEDEGNSSKFQREDHDEDISLLAERGEAVLLNSYERDTDKVLDQGRKPTDENSSITIHNLQRTGEMFGLEGGHYQENLLNLLNLQSTSESLQQESRPDRNLSCSGDPQVCFGHHVENTNETLAPEVTPRGEHLSDVWPNLLDSSVINFSEKDILREDRPSHTIHDANHLHQTLPGHSMEKTSESRDLEDVHGEGNFSSDVIHLHPFFSARDIRKSLDEQSFLHEDGEETLSSSSQTDIPLDDLQNLFGGSVEDTSELIEQEGNEAIASPSSDLQALSTEELTSSLLSPPHAEISPHPPDHLSSTLLSPPLSAAGSSPSRLSDSLSEISSVHAQACSSALTTALNSNRGKACPRSLWDAMSRIRRHTAPDSETEEDEGEVWEPVEPREDNLSENTGIKDEESALEEMSGRAGVHLQDVRRPAAGMKHEADDSLSSSSVDSLDTIIEGEGRRSILETDEEDEKIQESDLFSEKEENSTMNRNRDSDCVEELSSDHNGAIQTIYSSISPSEEQPNMSTYFDEKVHVPDDVTQVFSFRKLWAFTGPGFLMSIAYLDPGNIESDLQSGAVAGFKLLWILLGATIIGLLLQRLAARLGVVTGMHLAEVCHRQYPTVPRIILWLMVELAIIGSDMQEVIGCAIALNLLSVGRIPLWAGVLITIVDTFVFLFLDKYGLRKLEAFFGFLITIMAVTFGYEYVRVAPDQGALLKGMFVPYCEGCGAPQLEQAVGIVGAVIMPHNIYLHSALVKSREVNRANKREVKEANKYFFIESCIALFISFLINVFVVAVFAEAFYNKTNMEVNEQCNQTGSVHTDLFPLNNNTLEVDIYKGGVVLGCFFGPAALYIWAVGILAAGQSSTMTGTYSGQFVMEGFLNLRWSRFARVLLTRSIAIFPTLLVAVFQDVTHLTGMNDFLNVLQSMQLPFALIPILTFTSHTSIMNDFANGLFWKIAGGLTILMVCAINLYFVVVYVTALKSVLLYVLAALLSIAYLCFIAYLAWHCLIALGVSCMDVCGRVRNPPTVLIEEQQEYDS</sequence>
<dbReference type="SUPFAM" id="SSF53335">
    <property type="entry name" value="S-adenosyl-L-methionine-dependent methyltransferases"/>
    <property type="match status" value="1"/>
</dbReference>
<dbReference type="HAMAP" id="MF_00221">
    <property type="entry name" value="NRAMP"/>
    <property type="match status" value="1"/>
</dbReference>
<feature type="compositionally biased region" description="Acidic residues" evidence="12">
    <location>
        <begin position="1356"/>
        <end position="1367"/>
    </location>
</feature>
<reference evidence="14" key="1">
    <citation type="submission" date="2023-06" db="EMBL/GenBank/DDBJ databases">
        <title>Male Hemibagrus guttatus genome.</title>
        <authorList>
            <person name="Bian C."/>
        </authorList>
    </citation>
    <scope>NUCLEOTIDE SEQUENCE</scope>
    <source>
        <strain evidence="14">Male_cb2023</strain>
        <tissue evidence="14">Muscle</tissue>
    </source>
</reference>
<dbReference type="PANTHER" id="PTHR11706">
    <property type="entry name" value="SOLUTE CARRIER PROTEIN FAMILY 11 MEMBER"/>
    <property type="match status" value="1"/>
</dbReference>
<dbReference type="GO" id="GO:0015086">
    <property type="term" value="F:cadmium ion transmembrane transporter activity"/>
    <property type="evidence" value="ECO:0007669"/>
    <property type="project" value="TreeGrafter"/>
</dbReference>
<feature type="transmembrane region" description="Helical" evidence="13">
    <location>
        <begin position="1893"/>
        <end position="1914"/>
    </location>
</feature>
<dbReference type="GO" id="GO:0005886">
    <property type="term" value="C:plasma membrane"/>
    <property type="evidence" value="ECO:0007669"/>
    <property type="project" value="TreeGrafter"/>
</dbReference>
<feature type="region of interest" description="Disordered" evidence="12">
    <location>
        <begin position="344"/>
        <end position="496"/>
    </location>
</feature>
<keyword evidence="5" id="KW-0408">Iron</keyword>
<keyword evidence="9 13" id="KW-1133">Transmembrane helix</keyword>
<feature type="region of interest" description="Disordered" evidence="12">
    <location>
        <begin position="1431"/>
        <end position="1466"/>
    </location>
</feature>
<evidence type="ECO:0000256" key="9">
    <source>
        <dbReference type="ARBA" id="ARBA00022989"/>
    </source>
</evidence>
<dbReference type="InterPro" id="IPR019410">
    <property type="entry name" value="Methyltransf_16"/>
</dbReference>
<feature type="compositionally biased region" description="Basic and acidic residues" evidence="12">
    <location>
        <begin position="639"/>
        <end position="653"/>
    </location>
</feature>
<dbReference type="Gene3D" id="3.40.50.150">
    <property type="entry name" value="Vaccinia Virus protein VP39"/>
    <property type="match status" value="1"/>
</dbReference>
<feature type="region of interest" description="Disordered" evidence="12">
    <location>
        <begin position="1209"/>
        <end position="1232"/>
    </location>
</feature>
<feature type="transmembrane region" description="Helical" evidence="13">
    <location>
        <begin position="1748"/>
        <end position="1771"/>
    </location>
</feature>
<evidence type="ECO:0000256" key="4">
    <source>
        <dbReference type="ARBA" id="ARBA00022448"/>
    </source>
</evidence>
<evidence type="ECO:0000256" key="5">
    <source>
        <dbReference type="ARBA" id="ARBA00022496"/>
    </source>
</evidence>
<feature type="compositionally biased region" description="Basic and acidic residues" evidence="12">
    <location>
        <begin position="381"/>
        <end position="394"/>
    </location>
</feature>
<comment type="subcellular location">
    <subcellularLocation>
        <location evidence="1">Late endosome membrane</location>
        <topology evidence="1">Multi-pass membrane protein</topology>
    </subcellularLocation>
    <subcellularLocation>
        <location evidence="2">Lysosome membrane</location>
        <topology evidence="2">Multi-pass membrane protein</topology>
    </subcellularLocation>
</comment>